<accession>A0ABX0I6B3</accession>
<evidence type="ECO:0000313" key="3">
    <source>
        <dbReference type="EMBL" id="NHM01334.1"/>
    </source>
</evidence>
<keyword evidence="1" id="KW-0547">Nucleotide-binding</keyword>
<sequence length="425" mass="49124">MKNVLVFPCGTEIGLEINRALAHSTHFNLIGANSYPDHGKYVYEKYIESIPHIDEPDFIAILNEIIEKLSIDFIIPAHDSVVLKLSEYSSDIHAKVITSNFNTCSLTRSKLKTYEFFKNKIPTPIIYNITNCNTFPVFLKPDVGQGSKGTYKVNSQEEIDFYFAKDPTLLALEYLPGKEYTIDCFTNKKGELLYSQARERARINNGISVNSKLVFNEKFQKLAEKINSEIKFNGVWFFQVKENNIGEFVLMEIAPRIAGTMALSRILGVNFIQLSIFNEMDIDVSICINNFNVEIDRALFSRFKIDYKYENVYIDFDDTITFKTKVNTDVMKFIYQCKNENIKLYLITKHKYNIYTTLENLCIPTTLFEEIIVLQPTDLKSQAIKHKQKTIFIDDSFAERKDVSEKLNIPCFNIDSIEALLDWKN</sequence>
<dbReference type="Proteomes" id="UP000800984">
    <property type="component" value="Unassembled WGS sequence"/>
</dbReference>
<evidence type="ECO:0000256" key="1">
    <source>
        <dbReference type="PROSITE-ProRule" id="PRU00409"/>
    </source>
</evidence>
<comment type="caution">
    <text evidence="3">The sequence shown here is derived from an EMBL/GenBank/DDBJ whole genome shotgun (WGS) entry which is preliminary data.</text>
</comment>
<keyword evidence="1" id="KW-0067">ATP-binding</keyword>
<gene>
    <name evidence="3" type="ORF">G4D72_04320</name>
</gene>
<dbReference type="Gene3D" id="3.40.50.20">
    <property type="match status" value="1"/>
</dbReference>
<feature type="domain" description="ATP-grasp" evidence="2">
    <location>
        <begin position="103"/>
        <end position="280"/>
    </location>
</feature>
<keyword evidence="4" id="KW-1185">Reference proteome</keyword>
<evidence type="ECO:0000313" key="4">
    <source>
        <dbReference type="Proteomes" id="UP000800984"/>
    </source>
</evidence>
<dbReference type="InterPro" id="IPR011761">
    <property type="entry name" value="ATP-grasp"/>
</dbReference>
<proteinExistence type="predicted"/>
<protein>
    <submittedName>
        <fullName evidence="3">ATP-grasp domain-containing protein</fullName>
    </submittedName>
</protein>
<evidence type="ECO:0000259" key="2">
    <source>
        <dbReference type="PROSITE" id="PS50975"/>
    </source>
</evidence>
<dbReference type="SUPFAM" id="SSF56059">
    <property type="entry name" value="Glutathione synthetase ATP-binding domain-like"/>
    <property type="match status" value="1"/>
</dbReference>
<dbReference type="EMBL" id="JAAJBT010000002">
    <property type="protein sequence ID" value="NHM01334.1"/>
    <property type="molecule type" value="Genomic_DNA"/>
</dbReference>
<reference evidence="3 4" key="1">
    <citation type="submission" date="2020-02" db="EMBL/GenBank/DDBJ databases">
        <authorList>
            <person name="Chen W.-M."/>
        </authorList>
    </citation>
    <scope>NUCLEOTIDE SEQUENCE [LARGE SCALE GENOMIC DNA]</scope>
    <source>
        <strain evidence="3 4">KDG-16</strain>
    </source>
</reference>
<dbReference type="Pfam" id="PF15632">
    <property type="entry name" value="ATPgrasp_Ter"/>
    <property type="match status" value="1"/>
</dbReference>
<dbReference type="Gene3D" id="3.30.470.20">
    <property type="entry name" value="ATP-grasp fold, B domain"/>
    <property type="match status" value="1"/>
</dbReference>
<organism evidence="3 4">
    <name type="scientific">Flavobacterium difficile</name>
    <dbReference type="NCBI Taxonomy" id="2709659"/>
    <lineage>
        <taxon>Bacteria</taxon>
        <taxon>Pseudomonadati</taxon>
        <taxon>Bacteroidota</taxon>
        <taxon>Flavobacteriia</taxon>
        <taxon>Flavobacteriales</taxon>
        <taxon>Flavobacteriaceae</taxon>
        <taxon>Flavobacterium</taxon>
    </lineage>
</organism>
<dbReference type="RefSeq" id="WP_166076388.1">
    <property type="nucleotide sequence ID" value="NZ_JAAJBT010000002.1"/>
</dbReference>
<name>A0ABX0I6B3_9FLAO</name>
<dbReference type="PROSITE" id="PS50975">
    <property type="entry name" value="ATP_GRASP"/>
    <property type="match status" value="1"/>
</dbReference>